<organism evidence="2 3">
    <name type="scientific">Gordonia phage Madeline</name>
    <dbReference type="NCBI Taxonomy" id="2591189"/>
    <lineage>
        <taxon>Viruses</taxon>
        <taxon>Duplodnaviria</taxon>
        <taxon>Heunggongvirae</taxon>
        <taxon>Uroviricota</taxon>
        <taxon>Caudoviricetes</taxon>
        <taxon>Nymbaxtervirinae</taxon>
        <taxon>Nymphadoravirus</taxon>
        <taxon>Nymphadoravirus madeline</taxon>
    </lineage>
</organism>
<name>A0A514A314_9CAUD</name>
<keyword evidence="3" id="KW-1185">Reference proteome</keyword>
<gene>
    <name evidence="2" type="primary">60</name>
    <name evidence="2" type="ORF">SEA_MADELINE_60</name>
</gene>
<dbReference type="EMBL" id="MK919469">
    <property type="protein sequence ID" value="QDH47663.1"/>
    <property type="molecule type" value="Genomic_DNA"/>
</dbReference>
<reference evidence="2 3" key="1">
    <citation type="submission" date="2019-05" db="EMBL/GenBank/DDBJ databases">
        <authorList>
            <person name="Bortz R.L."/>
            <person name="Snisky T."/>
            <person name="Capreri D."/>
            <person name="Dobina S."/>
            <person name="Lemmon M."/>
            <person name="Nisperos M."/>
            <person name="Soffer N."/>
            <person name="Tsuchihashi K."/>
            <person name="Butela K.A."/>
            <person name="Garlena R.A."/>
            <person name="Russell D.A."/>
            <person name="Pope W.H."/>
            <person name="Jacobs-Sera D."/>
            <person name="Hatfull G.F."/>
        </authorList>
    </citation>
    <scope>NUCLEOTIDE SEQUENCE [LARGE SCALE GENOMIC DNA]</scope>
</reference>
<evidence type="ECO:0000256" key="1">
    <source>
        <dbReference type="SAM" id="MobiDB-lite"/>
    </source>
</evidence>
<protein>
    <submittedName>
        <fullName evidence="2">Uncharacterized protein</fullName>
    </submittedName>
</protein>
<evidence type="ECO:0000313" key="2">
    <source>
        <dbReference type="EMBL" id="QDH47663.1"/>
    </source>
</evidence>
<evidence type="ECO:0000313" key="3">
    <source>
        <dbReference type="Proteomes" id="UP000316333"/>
    </source>
</evidence>
<sequence length="71" mass="7646">MTSGVFTLVDLDGVLEPEDATTIGAALDRTSHPLWKPRRWQIVDPAGRDAYSAPHVHPAEHNTITGTGADL</sequence>
<dbReference type="Proteomes" id="UP000316333">
    <property type="component" value="Segment"/>
</dbReference>
<accession>A0A514A314</accession>
<feature type="compositionally biased region" description="Polar residues" evidence="1">
    <location>
        <begin position="62"/>
        <end position="71"/>
    </location>
</feature>
<feature type="region of interest" description="Disordered" evidence="1">
    <location>
        <begin position="51"/>
        <end position="71"/>
    </location>
</feature>
<dbReference type="GeneID" id="77928509"/>
<dbReference type="RefSeq" id="YP_010652684.1">
    <property type="nucleotide sequence ID" value="NC_070788.1"/>
</dbReference>
<dbReference type="KEGG" id="vg:77928509"/>
<proteinExistence type="predicted"/>